<feature type="region of interest" description="Disordered" evidence="1">
    <location>
        <begin position="1"/>
        <end position="22"/>
    </location>
</feature>
<reference evidence="3 4" key="1">
    <citation type="journal article" date="2015" name="Environ. Microbiol.">
        <title>Metagenome sequence of Elaphomyces granulatus from sporocarp tissue reveals Ascomycota ectomycorrhizal fingerprints of genome expansion and a Proteobacteria-rich microbiome.</title>
        <authorList>
            <person name="Quandt C.A."/>
            <person name="Kohler A."/>
            <person name="Hesse C.N."/>
            <person name="Sharpton T.J."/>
            <person name="Martin F."/>
            <person name="Spatafora J.W."/>
        </authorList>
    </citation>
    <scope>NUCLEOTIDE SEQUENCE [LARGE SCALE GENOMIC DNA]</scope>
    <source>
        <strain evidence="3 4">OSC145934</strain>
    </source>
</reference>
<dbReference type="Proteomes" id="UP000243515">
    <property type="component" value="Unassembled WGS sequence"/>
</dbReference>
<comment type="caution">
    <text evidence="3">The sequence shown here is derived from an EMBL/GenBank/DDBJ whole genome shotgun (WGS) entry which is preliminary data.</text>
</comment>
<gene>
    <name evidence="3" type="ORF">Egran_02176</name>
</gene>
<feature type="domain" description="Helitron helicase-like" evidence="2">
    <location>
        <begin position="29"/>
        <end position="116"/>
    </location>
</feature>
<evidence type="ECO:0000313" key="4">
    <source>
        <dbReference type="Proteomes" id="UP000243515"/>
    </source>
</evidence>
<dbReference type="Pfam" id="PF14214">
    <property type="entry name" value="Helitron_like_N"/>
    <property type="match status" value="1"/>
</dbReference>
<evidence type="ECO:0000259" key="2">
    <source>
        <dbReference type="Pfam" id="PF14214"/>
    </source>
</evidence>
<sequence>MKIHPNQRLFSTRSRDSRGACGEHGLSGRQLDAFVKNLKSPHLFVTLSAADHHWDDLMQRMPRYEAWSTGTSAERIGIARENLRDNPLIAAYWFHTQFQVFKREVLHNKFNVVDDWSRIVALPWYLLV</sequence>
<name>A0A232M0Y0_9EURO</name>
<accession>A0A232M0Y0</accession>
<dbReference type="EMBL" id="NPHW01003155">
    <property type="protein sequence ID" value="OXV10061.1"/>
    <property type="molecule type" value="Genomic_DNA"/>
</dbReference>
<protein>
    <recommendedName>
        <fullName evidence="2">Helitron helicase-like domain-containing protein</fullName>
    </recommendedName>
</protein>
<keyword evidence="4" id="KW-1185">Reference proteome</keyword>
<evidence type="ECO:0000313" key="3">
    <source>
        <dbReference type="EMBL" id="OXV10061.1"/>
    </source>
</evidence>
<evidence type="ECO:0000256" key="1">
    <source>
        <dbReference type="SAM" id="MobiDB-lite"/>
    </source>
</evidence>
<dbReference type="AlphaFoldDB" id="A0A232M0Y0"/>
<organism evidence="3 4">
    <name type="scientific">Elaphomyces granulatus</name>
    <dbReference type="NCBI Taxonomy" id="519963"/>
    <lineage>
        <taxon>Eukaryota</taxon>
        <taxon>Fungi</taxon>
        <taxon>Dikarya</taxon>
        <taxon>Ascomycota</taxon>
        <taxon>Pezizomycotina</taxon>
        <taxon>Eurotiomycetes</taxon>
        <taxon>Eurotiomycetidae</taxon>
        <taxon>Eurotiales</taxon>
        <taxon>Elaphomycetaceae</taxon>
        <taxon>Elaphomyces</taxon>
    </lineage>
</organism>
<dbReference type="OrthoDB" id="4368520at2759"/>
<dbReference type="InterPro" id="IPR025476">
    <property type="entry name" value="Helitron_helicase-like"/>
</dbReference>
<proteinExistence type="predicted"/>